<gene>
    <name evidence="2" type="ORF">RHRU231_230041</name>
</gene>
<name>A0A098BER6_9NOCA</name>
<feature type="region of interest" description="Disordered" evidence="1">
    <location>
        <begin position="114"/>
        <end position="149"/>
    </location>
</feature>
<dbReference type="EMBL" id="CCSD01000032">
    <property type="protein sequence ID" value="CDZ87213.1"/>
    <property type="molecule type" value="Genomic_DNA"/>
</dbReference>
<dbReference type="Proteomes" id="UP000042997">
    <property type="component" value="Unassembled WGS sequence"/>
</dbReference>
<evidence type="ECO:0000313" key="3">
    <source>
        <dbReference type="Proteomes" id="UP000042997"/>
    </source>
</evidence>
<accession>A0A098BER6</accession>
<dbReference type="AlphaFoldDB" id="A0A098BER6"/>
<reference evidence="2 3" key="1">
    <citation type="journal article" date="2014" name="Genome Announc.">
        <title>Draft Genome Sequence of Propane- and Butane-Oxidizing Actinobacterium Rhodococcus ruber IEGM 231.</title>
        <authorList>
            <person name="Ivshina I.B."/>
            <person name="Kuyukina M.S."/>
            <person name="Krivoruchko A.V."/>
            <person name="Barbe V."/>
            <person name="Fischer C."/>
        </authorList>
    </citation>
    <scope>NUCLEOTIDE SEQUENCE [LARGE SCALE GENOMIC DNA]</scope>
</reference>
<sequence length="149" mass="16909">MTRPAGDQLTELRSTGAWPLLGHLIGGDEARLDLEFAAVKNLTGLGRAVENRDPVGSQPSGPPDRPWARHRRRLRRRLGCHTIYSARFRRRRAGPYRNRIAGLQQMLFQARIVDNPPRRRRWGSPRAPRRRLRATTHDGHSRAGSGNDA</sequence>
<evidence type="ECO:0000313" key="2">
    <source>
        <dbReference type="EMBL" id="CDZ87213.1"/>
    </source>
</evidence>
<organism evidence="2 3">
    <name type="scientific">Rhodococcus ruber</name>
    <dbReference type="NCBI Taxonomy" id="1830"/>
    <lineage>
        <taxon>Bacteria</taxon>
        <taxon>Bacillati</taxon>
        <taxon>Actinomycetota</taxon>
        <taxon>Actinomycetes</taxon>
        <taxon>Mycobacteriales</taxon>
        <taxon>Nocardiaceae</taxon>
        <taxon>Rhodococcus</taxon>
    </lineage>
</organism>
<feature type="region of interest" description="Disordered" evidence="1">
    <location>
        <begin position="48"/>
        <end position="70"/>
    </location>
</feature>
<protein>
    <submittedName>
        <fullName evidence="2">Phage integrase family protein</fullName>
    </submittedName>
</protein>
<feature type="compositionally biased region" description="Basic residues" evidence="1">
    <location>
        <begin position="118"/>
        <end position="134"/>
    </location>
</feature>
<evidence type="ECO:0000256" key="1">
    <source>
        <dbReference type="SAM" id="MobiDB-lite"/>
    </source>
</evidence>
<proteinExistence type="predicted"/>